<dbReference type="Pfam" id="PF00098">
    <property type="entry name" value="zf-CCHC"/>
    <property type="match status" value="1"/>
</dbReference>
<reference evidence="5" key="1">
    <citation type="submission" date="2025-08" db="UniProtKB">
        <authorList>
            <consortium name="RefSeq"/>
        </authorList>
    </citation>
    <scope>IDENTIFICATION</scope>
    <source>
        <strain evidence="5">OHB3-1</strain>
    </source>
</reference>
<dbReference type="PANTHER" id="PTHR35046:SF9">
    <property type="entry name" value="RNA-DIRECTED DNA POLYMERASE"/>
    <property type="match status" value="1"/>
</dbReference>
<dbReference type="InterPro" id="IPR001878">
    <property type="entry name" value="Znf_CCHC"/>
</dbReference>
<dbReference type="InterPro" id="IPR043128">
    <property type="entry name" value="Rev_trsase/Diguanyl_cyclase"/>
</dbReference>
<dbReference type="PANTHER" id="PTHR35046">
    <property type="entry name" value="ZINC KNUCKLE (CCHC-TYPE) FAMILY PROTEIN"/>
    <property type="match status" value="1"/>
</dbReference>
<keyword evidence="1" id="KW-0479">Metal-binding</keyword>
<dbReference type="InterPro" id="IPR000477">
    <property type="entry name" value="RT_dom"/>
</dbReference>
<proteinExistence type="predicted"/>
<feature type="region of interest" description="Disordered" evidence="2">
    <location>
        <begin position="192"/>
        <end position="216"/>
    </location>
</feature>
<dbReference type="PROSITE" id="PS50158">
    <property type="entry name" value="ZF_CCHC"/>
    <property type="match status" value="1"/>
</dbReference>
<evidence type="ECO:0000256" key="1">
    <source>
        <dbReference type="PROSITE-ProRule" id="PRU00047"/>
    </source>
</evidence>
<dbReference type="OrthoDB" id="1719899at2759"/>
<evidence type="ECO:0000313" key="4">
    <source>
        <dbReference type="Proteomes" id="UP000504603"/>
    </source>
</evidence>
<dbReference type="InterPro" id="IPR021109">
    <property type="entry name" value="Peptidase_aspartic_dom_sf"/>
</dbReference>
<sequence length="668" mass="77373">MGDQIRRSILQYESKIEHVFDCNNFSEERKLKLAVAEFCDYANIWWTSLKSESRRNYEEPIETWEELKALMRKRYIPKHYSRELKQKLYALQQGSKSVEDYYKEMEALMNRAGIDEDAEDTMATFLGGLNRPLAHQVDRQTYFDMKELLHLAVKIEGQLAWEKENSKRYISSKSTSFSTNTWKKNADFKPRGKYELDKKDKPESSKGKEKVEGSKEVRERNMDIKCWKCQGIGHISRDCPNKRVMIIKNGEVVTDGEESDQDELIEEKLQEDEEELEDGSHLALVTRRLLNIQVKGDDVNDQRDNLFHTRCLVNGTPCSLVIDSGSCTNVVSTFLIKRLQIPTQHHPKPYKLQWLNDSGTMKVVSQALISFTLGKYTDEILCDVLPMHAGDILLGRPWQFDRKEFEDVFQEDIPKGLPSIRGIEHQIDFIPGDTIPNRPAYRANPTETKEIQRQVEELMEKGYVRESLSPCSVPIILVPKKDGTWRMCVDCRAINKITVKYRHPIPTLDDMLDEFHGSCLFTKIDLKSGYHQIRMHADLVEPRVSGSWFTWTNKHLGAGLILKHLDRVLVNSAWFGSMLVFEVQVREWGVSDHCPLVFLVGVEVPRCRPSFRFFDYWAEDPLFLSVVRDTWKVHSQVSPLVSFGMNLRALNPVLRRFGHHIGTIQKGV</sequence>
<dbReference type="Gene3D" id="3.30.70.270">
    <property type="match status" value="1"/>
</dbReference>
<dbReference type="RefSeq" id="XP_022158198.1">
    <property type="nucleotide sequence ID" value="XM_022302506.1"/>
</dbReference>
<dbReference type="GeneID" id="111024735"/>
<dbReference type="CDD" id="cd00303">
    <property type="entry name" value="retropepsin_like"/>
    <property type="match status" value="1"/>
</dbReference>
<dbReference type="Gene3D" id="2.40.70.10">
    <property type="entry name" value="Acid Proteases"/>
    <property type="match status" value="1"/>
</dbReference>
<accession>A0A6J1DVF2</accession>
<dbReference type="GO" id="GO:0003676">
    <property type="term" value="F:nucleic acid binding"/>
    <property type="evidence" value="ECO:0007669"/>
    <property type="project" value="InterPro"/>
</dbReference>
<dbReference type="Pfam" id="PF03732">
    <property type="entry name" value="Retrotrans_gag"/>
    <property type="match status" value="1"/>
</dbReference>
<dbReference type="SMART" id="SM00343">
    <property type="entry name" value="ZnF_C2HC"/>
    <property type="match status" value="1"/>
</dbReference>
<protein>
    <submittedName>
        <fullName evidence="5">Uncharacterized protein LOC111024735</fullName>
    </submittedName>
</protein>
<keyword evidence="1" id="KW-0862">Zinc</keyword>
<name>A0A6J1DVF2_MOMCH</name>
<evidence type="ECO:0000256" key="2">
    <source>
        <dbReference type="SAM" id="MobiDB-lite"/>
    </source>
</evidence>
<dbReference type="SUPFAM" id="SSF56219">
    <property type="entry name" value="DNase I-like"/>
    <property type="match status" value="1"/>
</dbReference>
<dbReference type="KEGG" id="mcha:111024735"/>
<dbReference type="SUPFAM" id="SSF50630">
    <property type="entry name" value="Acid proteases"/>
    <property type="match status" value="1"/>
</dbReference>
<evidence type="ECO:0000313" key="5">
    <source>
        <dbReference type="RefSeq" id="XP_022158198.1"/>
    </source>
</evidence>
<dbReference type="Gene3D" id="4.10.60.10">
    <property type="entry name" value="Zinc finger, CCHC-type"/>
    <property type="match status" value="1"/>
</dbReference>
<feature type="domain" description="CCHC-type" evidence="3">
    <location>
        <begin position="225"/>
        <end position="241"/>
    </location>
</feature>
<keyword evidence="1" id="KW-0863">Zinc-finger</keyword>
<dbReference type="InterPro" id="IPR036691">
    <property type="entry name" value="Endo/exonu/phosph_ase_sf"/>
</dbReference>
<dbReference type="Pfam" id="PF13650">
    <property type="entry name" value="Asp_protease_2"/>
    <property type="match status" value="1"/>
</dbReference>
<evidence type="ECO:0000259" key="3">
    <source>
        <dbReference type="PROSITE" id="PS50158"/>
    </source>
</evidence>
<dbReference type="InterPro" id="IPR036875">
    <property type="entry name" value="Znf_CCHC_sf"/>
</dbReference>
<dbReference type="InterPro" id="IPR005162">
    <property type="entry name" value="Retrotrans_gag_dom"/>
</dbReference>
<organism evidence="4 5">
    <name type="scientific">Momordica charantia</name>
    <name type="common">Bitter gourd</name>
    <name type="synonym">Balsam pear</name>
    <dbReference type="NCBI Taxonomy" id="3673"/>
    <lineage>
        <taxon>Eukaryota</taxon>
        <taxon>Viridiplantae</taxon>
        <taxon>Streptophyta</taxon>
        <taxon>Embryophyta</taxon>
        <taxon>Tracheophyta</taxon>
        <taxon>Spermatophyta</taxon>
        <taxon>Magnoliopsida</taxon>
        <taxon>eudicotyledons</taxon>
        <taxon>Gunneridae</taxon>
        <taxon>Pentapetalae</taxon>
        <taxon>rosids</taxon>
        <taxon>fabids</taxon>
        <taxon>Cucurbitales</taxon>
        <taxon>Cucurbitaceae</taxon>
        <taxon>Momordiceae</taxon>
        <taxon>Momordica</taxon>
    </lineage>
</organism>
<dbReference type="Pfam" id="PF00078">
    <property type="entry name" value="RVT_1"/>
    <property type="match status" value="1"/>
</dbReference>
<dbReference type="SUPFAM" id="SSF57756">
    <property type="entry name" value="Retrovirus zinc finger-like domains"/>
    <property type="match status" value="1"/>
</dbReference>
<dbReference type="GO" id="GO:0008270">
    <property type="term" value="F:zinc ion binding"/>
    <property type="evidence" value="ECO:0007669"/>
    <property type="project" value="UniProtKB-KW"/>
</dbReference>
<dbReference type="CDD" id="cd01647">
    <property type="entry name" value="RT_LTR"/>
    <property type="match status" value="1"/>
</dbReference>
<gene>
    <name evidence="5" type="primary">LOC111024735</name>
</gene>
<dbReference type="AlphaFoldDB" id="A0A6J1DVF2"/>
<dbReference type="InterPro" id="IPR043502">
    <property type="entry name" value="DNA/RNA_pol_sf"/>
</dbReference>
<dbReference type="SUPFAM" id="SSF56672">
    <property type="entry name" value="DNA/RNA polymerases"/>
    <property type="match status" value="1"/>
</dbReference>
<dbReference type="Proteomes" id="UP000504603">
    <property type="component" value="Unplaced"/>
</dbReference>
<keyword evidence="4" id="KW-1185">Reference proteome</keyword>
<dbReference type="Gene3D" id="3.10.10.10">
    <property type="entry name" value="HIV Type 1 Reverse Transcriptase, subunit A, domain 1"/>
    <property type="match status" value="1"/>
</dbReference>